<dbReference type="Proteomes" id="UP000305067">
    <property type="component" value="Unassembled WGS sequence"/>
</dbReference>
<accession>A0A5C3QU57</accession>
<feature type="compositionally biased region" description="Low complexity" evidence="1">
    <location>
        <begin position="35"/>
        <end position="53"/>
    </location>
</feature>
<dbReference type="OrthoDB" id="2802795at2759"/>
<feature type="region of interest" description="Disordered" evidence="1">
    <location>
        <begin position="20"/>
        <end position="53"/>
    </location>
</feature>
<gene>
    <name evidence="2" type="ORF">BDV98DRAFT_278513</name>
</gene>
<keyword evidence="3" id="KW-1185">Reference proteome</keyword>
<sequence length="808" mass="84940">MATETTTTLEIQQIRRLRKSCLKTPSPVPSRSNSSERCPTTTTTTLSSSRSPTPIAMANRDDVMCTAATKRVSFDDSECIVFTADDWDRTPTEPARKLSYQDLLELKEIQKSLPRAIQPHDPRSTRDKRYLTSVPIELLPLLPSNAPAGPEPSTTPNSSPVSSPSSSGASTPLDTEAPQTTAAEAPKPAVTYTAPSSLFPHGIRIQRTAPPPPPHQAGGPRPCFRPSPSLFRPRAPAIVNHPTIRSPTSPRTPSPASPSSPSAKSSSSSAPPTASPPASPSPAPSAPTSSPLAAPARSGFAPPGGFGFAPSSNSKPTSPPARKRPNFTFMALMESPAESPATSRVTTPGSTTPSKEQEEKGFAEALQERLGEQESRMRRREAMEESEKRVKEAEAEEESLAQAENQVDASQANGFPLESKQLDASQVRRALESRKSSAVDASQAQARSDVSGDATVELGTGEGVGASSKSDIGLPDLAKGEMKVDGFPDRDSSAAASDSLTTKPASFGKGNLCTSPASSSSSLPHLHLATSSTSTSTSPSDADPPTPSLTNASLDSSPSPSPSPYTLDLHDLGYSSSNDHGYSSAGYSSTTDHGYSSAGSEYEHDGSSYYSSSEIDASSTYGDDDMSVDLHPRIMGSDGEGVEGHHHHYGPLDMGYMGERWGTTPKPKSSGRENFWARQSPGRWTPPVPAPSTPKPKAKRKKQVIVINDIEIELDDDDYEEDDEGNVEDDESSVKGVSTGSGSGRATPTSGTPGRFCTVLPLSDSTMSLRGVGVDESPSTPTHAGRETCGGSEGSPPTPTGRWGGQAV</sequence>
<dbReference type="STRING" id="1884261.A0A5C3QU57"/>
<reference evidence="2 3" key="1">
    <citation type="journal article" date="2019" name="Nat. Ecol. Evol.">
        <title>Megaphylogeny resolves global patterns of mushroom evolution.</title>
        <authorList>
            <person name="Varga T."/>
            <person name="Krizsan K."/>
            <person name="Foldi C."/>
            <person name="Dima B."/>
            <person name="Sanchez-Garcia M."/>
            <person name="Sanchez-Ramirez S."/>
            <person name="Szollosi G.J."/>
            <person name="Szarkandi J.G."/>
            <person name="Papp V."/>
            <person name="Albert L."/>
            <person name="Andreopoulos W."/>
            <person name="Angelini C."/>
            <person name="Antonin V."/>
            <person name="Barry K.W."/>
            <person name="Bougher N.L."/>
            <person name="Buchanan P."/>
            <person name="Buyck B."/>
            <person name="Bense V."/>
            <person name="Catcheside P."/>
            <person name="Chovatia M."/>
            <person name="Cooper J."/>
            <person name="Damon W."/>
            <person name="Desjardin D."/>
            <person name="Finy P."/>
            <person name="Geml J."/>
            <person name="Haridas S."/>
            <person name="Hughes K."/>
            <person name="Justo A."/>
            <person name="Karasinski D."/>
            <person name="Kautmanova I."/>
            <person name="Kiss B."/>
            <person name="Kocsube S."/>
            <person name="Kotiranta H."/>
            <person name="LaButti K.M."/>
            <person name="Lechner B.E."/>
            <person name="Liimatainen K."/>
            <person name="Lipzen A."/>
            <person name="Lukacs Z."/>
            <person name="Mihaltcheva S."/>
            <person name="Morgado L.N."/>
            <person name="Niskanen T."/>
            <person name="Noordeloos M.E."/>
            <person name="Ohm R.A."/>
            <person name="Ortiz-Santana B."/>
            <person name="Ovrebo C."/>
            <person name="Racz N."/>
            <person name="Riley R."/>
            <person name="Savchenko A."/>
            <person name="Shiryaev A."/>
            <person name="Soop K."/>
            <person name="Spirin V."/>
            <person name="Szebenyi C."/>
            <person name="Tomsovsky M."/>
            <person name="Tulloss R.E."/>
            <person name="Uehling J."/>
            <person name="Grigoriev I.V."/>
            <person name="Vagvolgyi C."/>
            <person name="Papp T."/>
            <person name="Martin F.M."/>
            <person name="Miettinen O."/>
            <person name="Hibbett D.S."/>
            <person name="Nagy L.G."/>
        </authorList>
    </citation>
    <scope>NUCLEOTIDE SEQUENCE [LARGE SCALE GENOMIC DNA]</scope>
    <source>
        <strain evidence="2 3">CBS 309.79</strain>
    </source>
</reference>
<feature type="region of interest" description="Disordered" evidence="1">
    <location>
        <begin position="141"/>
        <end position="808"/>
    </location>
</feature>
<dbReference type="AlphaFoldDB" id="A0A5C3QU57"/>
<feature type="compositionally biased region" description="Pro residues" evidence="1">
    <location>
        <begin position="273"/>
        <end position="285"/>
    </location>
</feature>
<protein>
    <submittedName>
        <fullName evidence="2">Uncharacterized protein</fullName>
    </submittedName>
</protein>
<dbReference type="PANTHER" id="PTHR48148:SF2">
    <property type="entry name" value="PA14 DOMAIN-CONTAINING PROTEIN"/>
    <property type="match status" value="1"/>
</dbReference>
<feature type="compositionally biased region" description="Low complexity" evidence="1">
    <location>
        <begin position="259"/>
        <end position="272"/>
    </location>
</feature>
<name>A0A5C3QU57_9AGAR</name>
<dbReference type="EMBL" id="ML178817">
    <property type="protein sequence ID" value="TFL04928.1"/>
    <property type="molecule type" value="Genomic_DNA"/>
</dbReference>
<feature type="compositionally biased region" description="Acidic residues" evidence="1">
    <location>
        <begin position="710"/>
        <end position="731"/>
    </location>
</feature>
<proteinExistence type="predicted"/>
<feature type="compositionally biased region" description="Basic and acidic residues" evidence="1">
    <location>
        <begin position="355"/>
        <end position="393"/>
    </location>
</feature>
<feature type="compositionally biased region" description="Low complexity" evidence="1">
    <location>
        <begin position="607"/>
        <end position="619"/>
    </location>
</feature>
<feature type="compositionally biased region" description="Pro residues" evidence="1">
    <location>
        <begin position="684"/>
        <end position="694"/>
    </location>
</feature>
<evidence type="ECO:0000313" key="2">
    <source>
        <dbReference type="EMBL" id="TFL04928.1"/>
    </source>
</evidence>
<dbReference type="PANTHER" id="PTHR48148">
    <property type="entry name" value="KERATINOCYTE PROLINE-RICH PROTEIN"/>
    <property type="match status" value="1"/>
</dbReference>
<feature type="compositionally biased region" description="Low complexity" evidence="1">
    <location>
        <begin position="151"/>
        <end position="189"/>
    </location>
</feature>
<evidence type="ECO:0000313" key="3">
    <source>
        <dbReference type="Proteomes" id="UP000305067"/>
    </source>
</evidence>
<organism evidence="2 3">
    <name type="scientific">Pterulicium gracile</name>
    <dbReference type="NCBI Taxonomy" id="1884261"/>
    <lineage>
        <taxon>Eukaryota</taxon>
        <taxon>Fungi</taxon>
        <taxon>Dikarya</taxon>
        <taxon>Basidiomycota</taxon>
        <taxon>Agaricomycotina</taxon>
        <taxon>Agaricomycetes</taxon>
        <taxon>Agaricomycetidae</taxon>
        <taxon>Agaricales</taxon>
        <taxon>Pleurotineae</taxon>
        <taxon>Pterulaceae</taxon>
        <taxon>Pterulicium</taxon>
    </lineage>
</organism>
<feature type="compositionally biased region" description="Polar residues" evidence="1">
    <location>
        <begin position="439"/>
        <end position="448"/>
    </location>
</feature>
<feature type="compositionally biased region" description="Low complexity" evidence="1">
    <location>
        <begin position="286"/>
        <end position="301"/>
    </location>
</feature>
<feature type="compositionally biased region" description="Basic and acidic residues" evidence="1">
    <location>
        <begin position="478"/>
        <end position="492"/>
    </location>
</feature>
<feature type="compositionally biased region" description="Polar residues" evidence="1">
    <location>
        <begin position="574"/>
        <end position="599"/>
    </location>
</feature>
<evidence type="ECO:0000256" key="1">
    <source>
        <dbReference type="SAM" id="MobiDB-lite"/>
    </source>
</evidence>
<feature type="compositionally biased region" description="Polar residues" evidence="1">
    <location>
        <begin position="340"/>
        <end position="354"/>
    </location>
</feature>
<feature type="compositionally biased region" description="Low complexity" evidence="1">
    <location>
        <begin position="514"/>
        <end position="541"/>
    </location>
</feature>